<feature type="transmembrane region" description="Helical" evidence="2">
    <location>
        <begin position="334"/>
        <end position="353"/>
    </location>
</feature>
<dbReference type="AlphaFoldDB" id="A0A516X6Y4"/>
<keyword evidence="4" id="KW-1185">Reference proteome</keyword>
<feature type="transmembrane region" description="Helical" evidence="2">
    <location>
        <begin position="300"/>
        <end position="322"/>
    </location>
</feature>
<dbReference type="InterPro" id="IPR016570">
    <property type="entry name" value="UCP010361"/>
</dbReference>
<accession>A0A516X6Y4</accession>
<dbReference type="RefSeq" id="WP_143910238.1">
    <property type="nucleotide sequence ID" value="NZ_CP041765.1"/>
</dbReference>
<feature type="region of interest" description="Disordered" evidence="1">
    <location>
        <begin position="437"/>
        <end position="465"/>
    </location>
</feature>
<feature type="transmembrane region" description="Helical" evidence="2">
    <location>
        <begin position="138"/>
        <end position="171"/>
    </location>
</feature>
<reference evidence="3 4" key="2">
    <citation type="submission" date="2019-07" db="EMBL/GenBank/DDBJ databases">
        <authorList>
            <person name="Huang Y."/>
        </authorList>
    </citation>
    <scope>NUCLEOTIDE SEQUENCE [LARGE SCALE GENOMIC DNA]</scope>
    <source>
        <strain evidence="3 4">HY188</strain>
    </source>
</reference>
<feature type="transmembrane region" description="Helical" evidence="2">
    <location>
        <begin position="183"/>
        <end position="211"/>
    </location>
</feature>
<keyword evidence="2" id="KW-1133">Transmembrane helix</keyword>
<evidence type="ECO:0000256" key="2">
    <source>
        <dbReference type="SAM" id="Phobius"/>
    </source>
</evidence>
<organism evidence="3 4">
    <name type="scientific">Tomitella fengzijianii</name>
    <dbReference type="NCBI Taxonomy" id="2597660"/>
    <lineage>
        <taxon>Bacteria</taxon>
        <taxon>Bacillati</taxon>
        <taxon>Actinomycetota</taxon>
        <taxon>Actinomycetes</taxon>
        <taxon>Mycobacteriales</taxon>
        <taxon>Tomitella</taxon>
    </lineage>
</organism>
<evidence type="ECO:0000256" key="1">
    <source>
        <dbReference type="SAM" id="MobiDB-lite"/>
    </source>
</evidence>
<sequence length="465" mass="49996">MRLPARTTAVVVLASLVTLVLGYVNKARCAGPPFSDLGRSLKFESLKNVDVCYSDIQYLWIGRDIDNHVFPFLHGGITPSGSLFGGTVEYPVLSGLLMWLGGIGSHTDAAFLLHSAIILAPFGLLTAWLLGRISGWRALWWSLSPALVLFAFHNWDLPAVATTVAAAYVMMKGPGSLRTRGMIAAALLAVGACLKLYPGLFVLPVALAVLWGPVAQRAGRTPDDDGGATVRRSGPLDVRGALSTVGVAVGTAAAINLPFAVLGLDGWLASFAFQGNRTADITTNSIWYWGLRPLIGDDDAYNSVVSIASPVLVVASFVLALWIGVRIARRTGTYPWLQVSAAMLCGFLLLHKVHSPQYVLWILPFFVLLRVRWQVVIGYLAANTALGIGLFRYYDALGTDPDVARRWEYLVWFGVWGQAVLLAVLFVVFLRTAPSGGDAPGQRPLRPPQCAASPAPTASDRTTVL</sequence>
<evidence type="ECO:0000313" key="3">
    <source>
        <dbReference type="EMBL" id="QDQ98834.1"/>
    </source>
</evidence>
<dbReference type="OrthoDB" id="3348156at2"/>
<name>A0A516X6Y4_9ACTN</name>
<feature type="transmembrane region" description="Helical" evidence="2">
    <location>
        <begin position="373"/>
        <end position="395"/>
    </location>
</feature>
<dbReference type="EMBL" id="CP041765">
    <property type="protein sequence ID" value="QDQ98834.1"/>
    <property type="molecule type" value="Genomic_DNA"/>
</dbReference>
<dbReference type="Proteomes" id="UP000317344">
    <property type="component" value="Chromosome"/>
</dbReference>
<keyword evidence="2" id="KW-0812">Transmembrane</keyword>
<protein>
    <submittedName>
        <fullName evidence="3">DUF2029 domain-containing protein</fullName>
    </submittedName>
</protein>
<dbReference type="PIRSF" id="PIRSF010361">
    <property type="entry name" value="UCP010361"/>
    <property type="match status" value="1"/>
</dbReference>
<proteinExistence type="predicted"/>
<dbReference type="KEGG" id="toy:FO059_17650"/>
<feature type="transmembrane region" description="Helical" evidence="2">
    <location>
        <begin position="109"/>
        <end position="131"/>
    </location>
</feature>
<keyword evidence="2" id="KW-0472">Membrane</keyword>
<gene>
    <name evidence="3" type="ORF">FO059_17650</name>
</gene>
<feature type="transmembrane region" description="Helical" evidence="2">
    <location>
        <begin position="407"/>
        <end position="430"/>
    </location>
</feature>
<reference evidence="3 4" key="1">
    <citation type="submission" date="2019-07" db="EMBL/GenBank/DDBJ databases">
        <title>Tomitella cavernea sp. nov., an actinomycete isolated from soil.</title>
        <authorList>
            <person name="Cheng J."/>
        </authorList>
    </citation>
    <scope>NUCLEOTIDE SEQUENCE [LARGE SCALE GENOMIC DNA]</scope>
    <source>
        <strain evidence="3 4">HY188</strain>
    </source>
</reference>
<evidence type="ECO:0000313" key="4">
    <source>
        <dbReference type="Proteomes" id="UP000317344"/>
    </source>
</evidence>